<gene>
    <name evidence="1" type="ORF">CUNI_LOCUS5092</name>
</gene>
<feature type="non-terminal residue" evidence="1">
    <location>
        <position position="383"/>
    </location>
</feature>
<evidence type="ECO:0000313" key="1">
    <source>
        <dbReference type="EMBL" id="CAG5119534.1"/>
    </source>
</evidence>
<name>A0A8S3YQZ5_9EUPU</name>
<keyword evidence="2" id="KW-1185">Reference proteome</keyword>
<evidence type="ECO:0000313" key="2">
    <source>
        <dbReference type="Proteomes" id="UP000678393"/>
    </source>
</evidence>
<comment type="caution">
    <text evidence="1">The sequence shown here is derived from an EMBL/GenBank/DDBJ whole genome shotgun (WGS) entry which is preliminary data.</text>
</comment>
<organism evidence="1 2">
    <name type="scientific">Candidula unifasciata</name>
    <dbReference type="NCBI Taxonomy" id="100452"/>
    <lineage>
        <taxon>Eukaryota</taxon>
        <taxon>Metazoa</taxon>
        <taxon>Spiralia</taxon>
        <taxon>Lophotrochozoa</taxon>
        <taxon>Mollusca</taxon>
        <taxon>Gastropoda</taxon>
        <taxon>Heterobranchia</taxon>
        <taxon>Euthyneura</taxon>
        <taxon>Panpulmonata</taxon>
        <taxon>Eupulmonata</taxon>
        <taxon>Stylommatophora</taxon>
        <taxon>Helicina</taxon>
        <taxon>Helicoidea</taxon>
        <taxon>Geomitridae</taxon>
        <taxon>Candidula</taxon>
    </lineage>
</organism>
<proteinExistence type="predicted"/>
<reference evidence="1" key="1">
    <citation type="submission" date="2021-04" db="EMBL/GenBank/DDBJ databases">
        <authorList>
            <consortium name="Molecular Ecology Group"/>
        </authorList>
    </citation>
    <scope>NUCLEOTIDE SEQUENCE</scope>
</reference>
<dbReference type="OrthoDB" id="6161446at2759"/>
<protein>
    <submittedName>
        <fullName evidence="1">Uncharacterized protein</fullName>
    </submittedName>
</protein>
<accession>A0A8S3YQZ5</accession>
<dbReference type="Proteomes" id="UP000678393">
    <property type="component" value="Unassembled WGS sequence"/>
</dbReference>
<dbReference type="EMBL" id="CAJHNH020000731">
    <property type="protein sequence ID" value="CAG5119534.1"/>
    <property type="molecule type" value="Genomic_DNA"/>
</dbReference>
<sequence>ESLYSSTLARQLDLKDIWRLVQKDVETECEEFQDDSLNTSAADQLKEKISREIEALKVNFERKESFLGSLKNNNLDLHFIKNNDLYRTCRWNYGRNMSPTSPLVDALTIDALNGNSPMHHINNLYQPAFVSCEDVDCYECRAARLFLQSRFATSCPSMVPSTAAQGCNGNAKDNVQPLNVTETYSEAISSSADMATDVDVVVTNSPKRKRSLYGSYRRQDFIRSSGQCTASRTPECSLQYSLPGYGSCVPKDNNNTIQNTNKTCPPSFPCNNCLPSDYNLNDTQDEPPQGSRRPSFTLALECNNPGSQLSLDHSQLFQSKEGSYSFTEELRRPSFKAAIERGKDNYSAPSSTPKRKFVQIASPEITGSREITALASPGSLGKG</sequence>
<dbReference type="AlphaFoldDB" id="A0A8S3YQZ5"/>